<evidence type="ECO:0000313" key="2">
    <source>
        <dbReference type="Proteomes" id="UP000694044"/>
    </source>
</evidence>
<name>A0A8T1V6L7_9STRA</name>
<comment type="caution">
    <text evidence="1">The sequence shown here is derived from an EMBL/GenBank/DDBJ whole genome shotgun (WGS) entry which is preliminary data.</text>
</comment>
<dbReference type="EMBL" id="JAGDFM010000962">
    <property type="protein sequence ID" value="KAG7375718.1"/>
    <property type="molecule type" value="Genomic_DNA"/>
</dbReference>
<organism evidence="1 2">
    <name type="scientific">Phytophthora pseudosyringae</name>
    <dbReference type="NCBI Taxonomy" id="221518"/>
    <lineage>
        <taxon>Eukaryota</taxon>
        <taxon>Sar</taxon>
        <taxon>Stramenopiles</taxon>
        <taxon>Oomycota</taxon>
        <taxon>Peronosporomycetes</taxon>
        <taxon>Peronosporales</taxon>
        <taxon>Peronosporaceae</taxon>
        <taxon>Phytophthora</taxon>
    </lineage>
</organism>
<sequence>MKSEAAVALKEYNKGMKLRALLRDKDVTEVVSTLKAITPGVCEVGSFLVTFQTNQKAGEKSMQWRMNADYVRDRPAVDDTVPSTIVFGKLLESWPYTRLRGSDFDLTYADLFSFRGSAWLNDDAMRAFTVYLTRCKNNVTIFLPPCKKGKVERLPASTLEEVASGVVAQPFVLLLVNFGGVHWGVFLGGP</sequence>
<evidence type="ECO:0008006" key="3">
    <source>
        <dbReference type="Google" id="ProtNLM"/>
    </source>
</evidence>
<accession>A0A8T1V6L7</accession>
<proteinExistence type="predicted"/>
<dbReference type="Proteomes" id="UP000694044">
    <property type="component" value="Unassembled WGS sequence"/>
</dbReference>
<protein>
    <recommendedName>
        <fullName evidence="3">Ubiquitin-like protease family profile domain-containing protein</fullName>
    </recommendedName>
</protein>
<dbReference type="AlphaFoldDB" id="A0A8T1V6L7"/>
<dbReference type="OrthoDB" id="108785at2759"/>
<gene>
    <name evidence="1" type="ORF">PHYPSEUDO_015460</name>
</gene>
<evidence type="ECO:0000313" key="1">
    <source>
        <dbReference type="EMBL" id="KAG7375718.1"/>
    </source>
</evidence>
<reference evidence="1" key="1">
    <citation type="submission" date="2021-02" db="EMBL/GenBank/DDBJ databases">
        <authorList>
            <person name="Palmer J.M."/>
        </authorList>
    </citation>
    <scope>NUCLEOTIDE SEQUENCE</scope>
    <source>
        <strain evidence="1">SCRP734</strain>
    </source>
</reference>
<keyword evidence="2" id="KW-1185">Reference proteome</keyword>